<dbReference type="InterPro" id="IPR009438">
    <property type="entry name" value="Phytosulfokine"/>
</dbReference>
<sequence>MKQAGCLLILASVLMFLLISHSASARILQDDNNQAGSFTSSMATAEEDDNIAALMGSEECSGNDPDCVNRRMMADAHLDYIYTQRHKPTKAKGSP</sequence>
<feature type="chain" id="PRO_5043093494" description="Phytosulfokine" evidence="9">
    <location>
        <begin position="26"/>
        <end position="95"/>
    </location>
</feature>
<dbReference type="AlphaFoldDB" id="A0AAV1CTG1"/>
<evidence type="ECO:0000256" key="9">
    <source>
        <dbReference type="RuleBase" id="RU368031"/>
    </source>
</evidence>
<keyword evidence="3 9" id="KW-0217">Developmental protein</keyword>
<evidence type="ECO:0000256" key="3">
    <source>
        <dbReference type="ARBA" id="ARBA00022473"/>
    </source>
</evidence>
<dbReference type="PANTHER" id="PTHR33285:SF33">
    <property type="entry name" value="PHYTOSULFOKINE"/>
    <property type="match status" value="1"/>
</dbReference>
<comment type="subcellular location">
    <subcellularLocation>
        <location evidence="1 9">Secreted</location>
    </subcellularLocation>
</comment>
<evidence type="ECO:0000256" key="7">
    <source>
        <dbReference type="ARBA" id="ARBA00022782"/>
    </source>
</evidence>
<dbReference type="GO" id="GO:0030154">
    <property type="term" value="P:cell differentiation"/>
    <property type="evidence" value="ECO:0007669"/>
    <property type="project" value="UniProtKB-UniRule"/>
</dbReference>
<feature type="signal peptide" evidence="9">
    <location>
        <begin position="1"/>
        <end position="25"/>
    </location>
</feature>
<evidence type="ECO:0000256" key="2">
    <source>
        <dbReference type="ARBA" id="ARBA00010781"/>
    </source>
</evidence>
<name>A0AAV1CTG1_OLDCO</name>
<comment type="similarity">
    <text evidence="2 9">Belongs to the phytosulfokine family.</text>
</comment>
<evidence type="ECO:0000256" key="1">
    <source>
        <dbReference type="ARBA" id="ARBA00004613"/>
    </source>
</evidence>
<keyword evidence="6 9" id="KW-0732">Signal</keyword>
<proteinExistence type="inferred from homology"/>
<gene>
    <name evidence="10" type="ORF">OLC1_LOCUS8199</name>
</gene>
<keyword evidence="4 9" id="KW-0964">Secreted</keyword>
<comment type="PTM">
    <text evidence="9">PSK-alpha is produced by endopeptidase digestion. PSK-beta is produced from PSK-alpha by exopeptidase digestion.</text>
</comment>
<dbReference type="Pfam" id="PF06404">
    <property type="entry name" value="PSK"/>
    <property type="match status" value="1"/>
</dbReference>
<dbReference type="GO" id="GO:0005576">
    <property type="term" value="C:extracellular region"/>
    <property type="evidence" value="ECO:0007669"/>
    <property type="project" value="UniProtKB-SubCell"/>
</dbReference>
<keyword evidence="11" id="KW-1185">Reference proteome</keyword>
<dbReference type="GO" id="GO:0008283">
    <property type="term" value="P:cell population proliferation"/>
    <property type="evidence" value="ECO:0007669"/>
    <property type="project" value="UniProtKB-UniRule"/>
</dbReference>
<reference evidence="10" key="1">
    <citation type="submission" date="2023-03" db="EMBL/GenBank/DDBJ databases">
        <authorList>
            <person name="Julca I."/>
        </authorList>
    </citation>
    <scope>NUCLEOTIDE SEQUENCE</scope>
</reference>
<comment type="function">
    <text evidence="9">Promotes plant cell differentiation, organogenesis and somatic embryogenesis as well as cell proliferation.</text>
</comment>
<evidence type="ECO:0000256" key="8">
    <source>
        <dbReference type="ARBA" id="ARBA00023030"/>
    </source>
</evidence>
<accession>A0AAV1CTG1</accession>
<organism evidence="10 11">
    <name type="scientific">Oldenlandia corymbosa var. corymbosa</name>
    <dbReference type="NCBI Taxonomy" id="529605"/>
    <lineage>
        <taxon>Eukaryota</taxon>
        <taxon>Viridiplantae</taxon>
        <taxon>Streptophyta</taxon>
        <taxon>Embryophyta</taxon>
        <taxon>Tracheophyta</taxon>
        <taxon>Spermatophyta</taxon>
        <taxon>Magnoliopsida</taxon>
        <taxon>eudicotyledons</taxon>
        <taxon>Gunneridae</taxon>
        <taxon>Pentapetalae</taxon>
        <taxon>asterids</taxon>
        <taxon>lamiids</taxon>
        <taxon>Gentianales</taxon>
        <taxon>Rubiaceae</taxon>
        <taxon>Rubioideae</taxon>
        <taxon>Spermacoceae</taxon>
        <taxon>Hedyotis-Oldenlandia complex</taxon>
        <taxon>Oldenlandia</taxon>
    </lineage>
</organism>
<dbReference type="GO" id="GO:0008083">
    <property type="term" value="F:growth factor activity"/>
    <property type="evidence" value="ECO:0007669"/>
    <property type="project" value="UniProtKB-UniRule"/>
</dbReference>
<keyword evidence="5 9" id="KW-0765">Sulfation</keyword>
<comment type="PTM">
    <text evidence="9">Sulfation is important for activity and for the binding to a putative membrane receptor.</text>
</comment>
<keyword evidence="7 9" id="KW-0221">Differentiation</keyword>
<protein>
    <recommendedName>
        <fullName evidence="9">Phytosulfokine</fullName>
    </recommendedName>
    <component>
        <recommendedName>
            <fullName evidence="9">Phytosulfokine-alpha</fullName>
            <shortName evidence="9">PSK-alpha</shortName>
            <shortName evidence="9">Phytosulfokine-a</shortName>
        </recommendedName>
    </component>
    <component>
        <recommendedName>
            <fullName evidence="9">Phytosulfokine-beta</fullName>
            <shortName evidence="9">PSK-beta</shortName>
            <shortName evidence="9">Phytosulfokine-b</shortName>
        </recommendedName>
    </component>
</protein>
<evidence type="ECO:0000256" key="5">
    <source>
        <dbReference type="ARBA" id="ARBA00022641"/>
    </source>
</evidence>
<dbReference type="EMBL" id="OX459120">
    <property type="protein sequence ID" value="CAI9097812.1"/>
    <property type="molecule type" value="Genomic_DNA"/>
</dbReference>
<dbReference type="Proteomes" id="UP001161247">
    <property type="component" value="Chromosome 3"/>
</dbReference>
<keyword evidence="8 9" id="KW-0339">Growth factor</keyword>
<evidence type="ECO:0000313" key="10">
    <source>
        <dbReference type="EMBL" id="CAI9097812.1"/>
    </source>
</evidence>
<dbReference type="PANTHER" id="PTHR33285">
    <property type="entry name" value="PHYTOSULFOKINES 3"/>
    <property type="match status" value="1"/>
</dbReference>
<evidence type="ECO:0000256" key="6">
    <source>
        <dbReference type="ARBA" id="ARBA00022729"/>
    </source>
</evidence>
<evidence type="ECO:0000256" key="4">
    <source>
        <dbReference type="ARBA" id="ARBA00022525"/>
    </source>
</evidence>
<evidence type="ECO:0000313" key="11">
    <source>
        <dbReference type="Proteomes" id="UP001161247"/>
    </source>
</evidence>